<organism evidence="4">
    <name type="scientific">Thiothrix fructosivorans</name>
    <dbReference type="NCBI Taxonomy" id="111770"/>
    <lineage>
        <taxon>Bacteria</taxon>
        <taxon>Pseudomonadati</taxon>
        <taxon>Pseudomonadota</taxon>
        <taxon>Gammaproteobacteria</taxon>
        <taxon>Thiotrichales</taxon>
        <taxon>Thiotrichaceae</taxon>
        <taxon>Thiothrix</taxon>
    </lineage>
</organism>
<name>A0A8B0ST25_9GAMM</name>
<gene>
    <name evidence="4" type="ORF">J1836_013295</name>
    <name evidence="3" type="ORF">J1836_17905</name>
</gene>
<keyword evidence="1" id="KW-0472">Membrane</keyword>
<dbReference type="InterPro" id="IPR051624">
    <property type="entry name" value="RMD1/Sad1-interacting"/>
</dbReference>
<dbReference type="InterPro" id="IPR003734">
    <property type="entry name" value="DUF155"/>
</dbReference>
<evidence type="ECO:0000313" key="4">
    <source>
        <dbReference type="EMBL" id="QTX12837.1"/>
    </source>
</evidence>
<dbReference type="PANTHER" id="PTHR16255">
    <property type="entry name" value="REQUIRED FOR MEIOTIC NUCLEAR DIVISION PROTEIN 1 HOMOLOG"/>
    <property type="match status" value="1"/>
</dbReference>
<evidence type="ECO:0000259" key="2">
    <source>
        <dbReference type="Pfam" id="PF02582"/>
    </source>
</evidence>
<evidence type="ECO:0000313" key="5">
    <source>
        <dbReference type="Proteomes" id="UP000664466"/>
    </source>
</evidence>
<evidence type="ECO:0000256" key="1">
    <source>
        <dbReference type="SAM" id="Phobius"/>
    </source>
</evidence>
<protein>
    <submittedName>
        <fullName evidence="4">RMD1 family protein</fullName>
    </submittedName>
</protein>
<reference evidence="4" key="2">
    <citation type="submission" date="2021-04" db="EMBL/GenBank/DDBJ databases">
        <title>Complete Genome and methylome analysis of Thiothrix fructosivorans ATCC 49748.</title>
        <authorList>
            <person name="Fomenkov A."/>
            <person name="Sun L."/>
            <person name="Vincze T."/>
            <person name="Grabovich M.Y."/>
            <person name="Roberts R.J."/>
        </authorList>
    </citation>
    <scope>NUCLEOTIDE SEQUENCE</scope>
    <source>
        <strain evidence="4">ATCC 49748</strain>
    </source>
</reference>
<feature type="transmembrane region" description="Helical" evidence="1">
    <location>
        <begin position="252"/>
        <end position="271"/>
    </location>
</feature>
<feature type="domain" description="DUF155" evidence="2">
    <location>
        <begin position="55"/>
        <end position="224"/>
    </location>
</feature>
<keyword evidence="1" id="KW-0812">Transmembrane</keyword>
<sequence length="275" mass="31597">MEYNVNNLLLNHQSDNTIRIHATLIGSRIDAKPFRADETLAINPLTIAVPDNGCVVLFRYGVVVFFGMTMAQENQFLQRLLPLTHEPRNRPDEESLHLRIDPNKLEGADADGSLWLHDTSIQRLQLVAEMLARSAVLSDDEGRLTKTFEKIEPLAQNLSKKGRVGQPKQVLLTYIGDSLLSQQRMVGRAEVADKPDLLWERPELEGLYLRLEDEFELRERHLALERKLEVISNTAETLLDLLQTQQSHRVEWYITILIVVEIGLTLYELFFKGRY</sequence>
<keyword evidence="1" id="KW-1133">Transmembrane helix</keyword>
<evidence type="ECO:0000313" key="3">
    <source>
        <dbReference type="EMBL" id="MBO0614776.1"/>
    </source>
</evidence>
<dbReference type="PANTHER" id="PTHR16255:SF1">
    <property type="entry name" value="REQUIRED FOR MEIOTIC NUCLEAR DIVISION PROTEIN 1 HOMOLOG"/>
    <property type="match status" value="1"/>
</dbReference>
<reference evidence="3 5" key="1">
    <citation type="submission" date="2021-03" db="EMBL/GenBank/DDBJ databases">
        <title>Draft genome and methylome analysis of Thiotrix fructosivoruns ATCC 49748.</title>
        <authorList>
            <person name="Fomenkov A."/>
            <person name="Grabovich M.Y."/>
            <person name="Roberts R.J."/>
        </authorList>
    </citation>
    <scope>NUCLEOTIDE SEQUENCE [LARGE SCALE GENOMIC DNA]</scope>
    <source>
        <strain evidence="3 5">ATCC 49748</strain>
    </source>
</reference>
<accession>A0A8B0ST25</accession>
<dbReference type="Pfam" id="PF02582">
    <property type="entry name" value="DUF155"/>
    <property type="match status" value="1"/>
</dbReference>
<dbReference type="Proteomes" id="UP000664466">
    <property type="component" value="Unassembled WGS sequence"/>
</dbReference>
<dbReference type="EMBL" id="CP072748">
    <property type="protein sequence ID" value="QTX12837.1"/>
    <property type="molecule type" value="Genomic_DNA"/>
</dbReference>
<proteinExistence type="predicted"/>
<dbReference type="AlphaFoldDB" id="A0A8B0ST25"/>
<dbReference type="EMBL" id="JAFMPM010000008">
    <property type="protein sequence ID" value="MBO0614776.1"/>
    <property type="molecule type" value="Genomic_DNA"/>
</dbReference>
<keyword evidence="5" id="KW-1185">Reference proteome</keyword>